<dbReference type="Proteomes" id="UP000596276">
    <property type="component" value="Chromosome 4"/>
</dbReference>
<gene>
    <name evidence="1" type="ORF">F9C07_2105782</name>
</gene>
<sequence>MKSLNAAGRLYSQPWPEAALNLSQDVTGTGLPYLVQATNKPIVELYRQVSELMSRLITVLGDFADSNKDVQPVRELLVTNLKSVNAPKTVSDSSVQEFEQALQKLNDDHVDGAIRLLQVSLVTLQPASGSMLTTVVLSVVISLQSNVASIKRSVVAMTNNTNAGVGAVGGINSNYPPAPSGNTGKDGQADGARTAENLPFDGTEKDAAFSQAYAFLDQCQMLLSKADKSFFANTTAENRFNRLILDQDMFGHSPDWAPRLSFDYYKEEVERELADLKDVERVTDNYLKALEEGQSKIQLLTSSNGPLTTNAFKIATFTPLIEEKRADIEQRFSNVTVHSTSDPRMILEALATLTSIKPSFSSLVDLSTFGYDAYKSTTVATDVQGNKFNKAYVIYQLATCGNTLLSLSTPYETRKDKTIAVDDPSCIKILTSVDDIKSILNQFKGSIEEKYRKELSDALDDYVDTILMRNDAILEYNAAIQLLFEAESDRQYYLAQAEKLGEEGITAAIRFWRLLDDIPLLEPGALPSYTYLQSSQAHLRGAAENAQAFCIEPGQDIHTAVVSLPEHTVPFAGRADIRLNQVRLWLFPVTLDASDGLGRKFLSIQLIHTGNETILDDDDTSYKFTHDAVYIDFEYNVDNIKELPDIQGAEVRVEQQIQDHTMGTSTGKSAVAALGPFTKWQVMIKTSNVSIWTS</sequence>
<dbReference type="EMBL" id="CP044618">
    <property type="protein sequence ID" value="QRD89363.1"/>
    <property type="molecule type" value="Genomic_DNA"/>
</dbReference>
<dbReference type="VEuPathDB" id="FungiDB:AFLA_001704"/>
<dbReference type="VEuPathDB" id="FungiDB:AFLA_001703"/>
<protein>
    <submittedName>
        <fullName evidence="1">Uncharacterized protein</fullName>
    </submittedName>
</protein>
<proteinExistence type="predicted"/>
<dbReference type="AlphaFoldDB" id="A0A7U2MT59"/>
<evidence type="ECO:0000313" key="1">
    <source>
        <dbReference type="EMBL" id="QRD89363.1"/>
    </source>
</evidence>
<reference evidence="2" key="1">
    <citation type="journal article" date="2021" name="G3 (Bethesda)">
        <title>Chromosome assembled and annotated genome sequence of Aspergillus flavus NRRL 3357.</title>
        <authorList>
            <person name="Skerker J.M."/>
            <person name="Pianalto K.M."/>
            <person name="Mondo S.J."/>
            <person name="Yang K."/>
            <person name="Arkin A.P."/>
            <person name="Keller N.P."/>
            <person name="Grigoriev I.V."/>
            <person name="Louise Glass N.L."/>
        </authorList>
    </citation>
    <scope>NUCLEOTIDE SEQUENCE [LARGE SCALE GENOMIC DNA]</scope>
    <source>
        <strain evidence="2">ATCC 200026 / FGSC A1120 / IAM 13836 / NRRL 3357 / JCM 12722 / SRRC 167</strain>
    </source>
</reference>
<dbReference type="VEuPathDB" id="FungiDB:F9C07_2105782"/>
<keyword evidence="2" id="KW-1185">Reference proteome</keyword>
<evidence type="ECO:0000313" key="2">
    <source>
        <dbReference type="Proteomes" id="UP000596276"/>
    </source>
</evidence>
<name>A0A7U2MT59_ASPFN</name>
<organism evidence="1 2">
    <name type="scientific">Aspergillus flavus (strain ATCC 200026 / FGSC A1120 / IAM 13836 / NRRL 3357 / JCM 12722 / SRRC 167)</name>
    <dbReference type="NCBI Taxonomy" id="332952"/>
    <lineage>
        <taxon>Eukaryota</taxon>
        <taxon>Fungi</taxon>
        <taxon>Dikarya</taxon>
        <taxon>Ascomycota</taxon>
        <taxon>Pezizomycotina</taxon>
        <taxon>Eurotiomycetes</taxon>
        <taxon>Eurotiomycetidae</taxon>
        <taxon>Eurotiales</taxon>
        <taxon>Aspergillaceae</taxon>
        <taxon>Aspergillus</taxon>
        <taxon>Aspergillus subgen. Circumdati</taxon>
    </lineage>
</organism>
<accession>A0A7U2MT59</accession>